<dbReference type="PROSITE" id="PS51257">
    <property type="entry name" value="PROKAR_LIPOPROTEIN"/>
    <property type="match status" value="1"/>
</dbReference>
<proteinExistence type="predicted"/>
<dbReference type="Proteomes" id="UP000005141">
    <property type="component" value="Unassembled WGS sequence"/>
</dbReference>
<dbReference type="EMBL" id="ADGI01000010">
    <property type="protein sequence ID" value="EGV34657.1"/>
    <property type="molecule type" value="Genomic_DNA"/>
</dbReference>
<protein>
    <recommendedName>
        <fullName evidence="4">Lipocalin-like domain-containing protein</fullName>
    </recommendedName>
</protein>
<sequence length="177" mass="20568">MNMKRIIYMKQLSIWSFAALLCSALLFASCDDDAVVASYLSGTWEGTVFSEVDYGGQIYRITRSEVEFTNGYTSGTGYWVDYYGRGYGRRYTANHIRWHVENQTIYIHFIEENSNVVTDDWLTGYASTSGGNRVRIRLYHTSSPNWDDYDYGYNRYYGYAKSRNAEGVVPVQRKYIQ</sequence>
<comment type="caution">
    <text evidence="2">The sequence shown here is derived from an EMBL/GenBank/DDBJ whole genome shotgun (WGS) entry which is preliminary data.</text>
</comment>
<evidence type="ECO:0000313" key="2">
    <source>
        <dbReference type="EMBL" id="EGV34657.1"/>
    </source>
</evidence>
<evidence type="ECO:0000256" key="1">
    <source>
        <dbReference type="SAM" id="SignalP"/>
    </source>
</evidence>
<name>G1W8H4_9BACT</name>
<dbReference type="PATRIC" id="fig|702438.4.peg.135"/>
<evidence type="ECO:0008006" key="4">
    <source>
        <dbReference type="Google" id="ProtNLM"/>
    </source>
</evidence>
<evidence type="ECO:0000313" key="3">
    <source>
        <dbReference type="Proteomes" id="UP000005141"/>
    </source>
</evidence>
<feature type="signal peptide" evidence="1">
    <location>
        <begin position="1"/>
        <end position="28"/>
    </location>
</feature>
<accession>G1W8H4</accession>
<organism evidence="2 3">
    <name type="scientific">Segatella oulorum F0390</name>
    <dbReference type="NCBI Taxonomy" id="702438"/>
    <lineage>
        <taxon>Bacteria</taxon>
        <taxon>Pseudomonadati</taxon>
        <taxon>Bacteroidota</taxon>
        <taxon>Bacteroidia</taxon>
        <taxon>Bacteroidales</taxon>
        <taxon>Prevotellaceae</taxon>
        <taxon>Segatella</taxon>
    </lineage>
</organism>
<dbReference type="AlphaFoldDB" id="G1W8H4"/>
<reference evidence="2 3" key="1">
    <citation type="submission" date="2011-07" db="EMBL/GenBank/DDBJ databases">
        <title>The Genome Sequence of Prevotella oulorum F0390.</title>
        <authorList>
            <consortium name="The Broad Institute Genome Sequencing Platform"/>
            <consortium name="The Broad Institute Genome Sequencing Center for Infectious Disease"/>
            <person name="Earl A."/>
            <person name="Ward D."/>
            <person name="Feldgarden M."/>
            <person name="Gevers D."/>
            <person name="Izard J."/>
            <person name="Ganesan A."/>
            <person name="Baranova O.V."/>
            <person name="Blanton J.M."/>
            <person name="Tanner A.C."/>
            <person name="Dewhirst F.E."/>
            <person name="Young S.K."/>
            <person name="Zeng Q."/>
            <person name="Gargeya S."/>
            <person name="Fitzgerald M."/>
            <person name="Haas B."/>
            <person name="Abouelleil A."/>
            <person name="Alvarado L."/>
            <person name="Arachchi H.M."/>
            <person name="Berlin A."/>
            <person name="Brown A."/>
            <person name="Chapman S.B."/>
            <person name="Chen Z."/>
            <person name="Dunbar C."/>
            <person name="Freedman E."/>
            <person name="Gearin G."/>
            <person name="Gellesch M."/>
            <person name="Goldberg J."/>
            <person name="Griggs A."/>
            <person name="Gujja S."/>
            <person name="Heiman D."/>
            <person name="Howarth C."/>
            <person name="Larson L."/>
            <person name="Lui A."/>
            <person name="MacDonald P.J.P."/>
            <person name="Mehta T."/>
            <person name="Montmayeur A."/>
            <person name="Murphy C."/>
            <person name="Neiman D."/>
            <person name="Pearson M."/>
            <person name="Priest M."/>
            <person name="Roberts A."/>
            <person name="Saif S."/>
            <person name="Shea T."/>
            <person name="Shenoy N."/>
            <person name="Sisk P."/>
            <person name="Stolte C."/>
            <person name="Sykes S."/>
            <person name="Wortman J."/>
            <person name="Nusbaum C."/>
            <person name="Birren B."/>
        </authorList>
    </citation>
    <scope>NUCLEOTIDE SEQUENCE [LARGE SCALE GENOMIC DNA]</scope>
    <source>
        <strain evidence="2 3">F0390</strain>
    </source>
</reference>
<dbReference type="HOGENOM" id="CLU_117614_0_0_10"/>
<feature type="chain" id="PRO_5003425828" description="Lipocalin-like domain-containing protein" evidence="1">
    <location>
        <begin position="29"/>
        <end position="177"/>
    </location>
</feature>
<gene>
    <name evidence="2" type="ORF">HMPREF9431_00125</name>
</gene>
<keyword evidence="1" id="KW-0732">Signal</keyword>
<keyword evidence="3" id="KW-1185">Reference proteome</keyword>